<keyword evidence="2" id="KW-1185">Reference proteome</keyword>
<reference evidence="1 2" key="1">
    <citation type="submission" date="2024-04" db="EMBL/GenBank/DDBJ databases">
        <title>Human intestinal bacterial collection.</title>
        <authorList>
            <person name="Pauvert C."/>
            <person name="Hitch T.C.A."/>
            <person name="Clavel T."/>
        </authorList>
    </citation>
    <scope>NUCLEOTIDE SEQUENCE [LARGE SCALE GENOMIC DNA]</scope>
    <source>
        <strain evidence="1 2">CLA-AA-H161</strain>
    </source>
</reference>
<protein>
    <submittedName>
        <fullName evidence="1">DUF6783 domain-containing protein</fullName>
    </submittedName>
</protein>
<evidence type="ECO:0000313" key="1">
    <source>
        <dbReference type="EMBL" id="MEQ2411884.1"/>
    </source>
</evidence>
<accession>A0ABV1CHL9</accession>
<comment type="caution">
    <text evidence="1">The sequence shown here is derived from an EMBL/GenBank/DDBJ whole genome shotgun (WGS) entry which is preliminary data.</text>
</comment>
<dbReference type="Pfam" id="PF20574">
    <property type="entry name" value="DUF6783"/>
    <property type="match status" value="1"/>
</dbReference>
<evidence type="ECO:0000313" key="2">
    <source>
        <dbReference type="Proteomes" id="UP001470752"/>
    </source>
</evidence>
<dbReference type="Proteomes" id="UP001470752">
    <property type="component" value="Unassembled WGS sequence"/>
</dbReference>
<organism evidence="1 2">
    <name type="scientific">Blautia acetigignens</name>
    <dbReference type="NCBI Taxonomy" id="2981783"/>
    <lineage>
        <taxon>Bacteria</taxon>
        <taxon>Bacillati</taxon>
        <taxon>Bacillota</taxon>
        <taxon>Clostridia</taxon>
        <taxon>Lachnospirales</taxon>
        <taxon>Lachnospiraceae</taxon>
        <taxon>Blautia</taxon>
    </lineage>
</organism>
<proteinExistence type="predicted"/>
<dbReference type="EMBL" id="JBBNFW010000092">
    <property type="protein sequence ID" value="MEQ2411884.1"/>
    <property type="molecule type" value="Genomic_DNA"/>
</dbReference>
<dbReference type="InterPro" id="IPR046710">
    <property type="entry name" value="DUF6783"/>
</dbReference>
<sequence>MRAKSPTNCDAHLAASLFQTRSRERYRKIPSNSKNTVWGNFGAA</sequence>
<name>A0ABV1CHL9_9FIRM</name>
<gene>
    <name evidence="1" type="ORF">AAAX94_02315</name>
</gene>